<dbReference type="InterPro" id="IPR039424">
    <property type="entry name" value="SBP_5"/>
</dbReference>
<dbReference type="EMBL" id="JAUSTI010000015">
    <property type="protein sequence ID" value="MDQ0172947.1"/>
    <property type="molecule type" value="Genomic_DNA"/>
</dbReference>
<evidence type="ECO:0000313" key="6">
    <source>
        <dbReference type="EMBL" id="MDQ0172947.1"/>
    </source>
</evidence>
<reference evidence="6 7" key="1">
    <citation type="submission" date="2023-07" db="EMBL/GenBank/DDBJ databases">
        <title>Sorghum-associated microbial communities from plants grown in Nebraska, USA.</title>
        <authorList>
            <person name="Schachtman D."/>
        </authorList>
    </citation>
    <scope>NUCLEOTIDE SEQUENCE [LARGE SCALE GENOMIC DNA]</scope>
    <source>
        <strain evidence="6 7">DS1314</strain>
    </source>
</reference>
<feature type="region of interest" description="Disordered" evidence="3">
    <location>
        <begin position="418"/>
        <end position="437"/>
    </location>
</feature>
<dbReference type="InterPro" id="IPR025370">
    <property type="entry name" value="SgrR_HTH_N"/>
</dbReference>
<evidence type="ECO:0000256" key="2">
    <source>
        <dbReference type="ARBA" id="ARBA00023125"/>
    </source>
</evidence>
<feature type="domain" description="Solute-binding protein family 5" evidence="4">
    <location>
        <begin position="172"/>
        <end position="335"/>
    </location>
</feature>
<keyword evidence="7" id="KW-1185">Reference proteome</keyword>
<feature type="compositionally biased region" description="Basic and acidic residues" evidence="3">
    <location>
        <begin position="420"/>
        <end position="436"/>
    </location>
</feature>
<organism evidence="6 7">
    <name type="scientific">Paenibacillus tundrae</name>
    <dbReference type="NCBI Taxonomy" id="528187"/>
    <lineage>
        <taxon>Bacteria</taxon>
        <taxon>Bacillati</taxon>
        <taxon>Bacillota</taxon>
        <taxon>Bacilli</taxon>
        <taxon>Bacillales</taxon>
        <taxon>Paenibacillaceae</taxon>
        <taxon>Paenibacillus</taxon>
    </lineage>
</organism>
<sequence>MKLHQQYLLLHQQFGHLSEHEVTLAELGELLDCTHRNTLTIVKKMIGLHWIHWMSQRGRGRRSTLTLLIPAEKIAAEYMMQAMNRRELQQAAEHIGAFSSSVTMQHHLNQWLLGYSGHHTEEGIHNERIDTLRLPIRQQIHALDPMYINLLAESFITSHVFDGLVQRNEAGEIRPCLAHTWDVSEDRMTWIFYLRKGVSFHDGQFLTAEDVVYTFERLQSTKRRNLYKDVSKHILSIEAWDSLTVCFRLTKPHEMFIDFLSTSRASIVSPRLHPMSDSSDSVVQEEPYPALKPVGTGPFKVSVWDEHLCRLDAHPAYFQGRAQLDRVEILQIPWSAPTNWNNHTAMESPFFHLVHNPLSSTGADWSQISAGVTVRKLITCNTQKIGPLSDPTIRAHVQACVASEGNLLFKEGTFATSSHNSEHVSTNREHANDSLDRITPINPKTLQIATIAQYREDAARLAKALERHGYTCTVRTGTMEQFKGDLRLESDLILFSLIRDRDVELRRYDLYITLSEHLDERSKETVQNMLTRVISSRHPTDRTLGLDQIEQFLQEHSLLMHLTEKPIETAYLPSVRGVSFNSQGWVNLRHIWFPTSLDEVTVKSSRR</sequence>
<evidence type="ECO:0000256" key="3">
    <source>
        <dbReference type="SAM" id="MobiDB-lite"/>
    </source>
</evidence>
<gene>
    <name evidence="6" type="ORF">J2T19_004439</name>
</gene>
<dbReference type="Pfam" id="PF00496">
    <property type="entry name" value="SBP_bac_5"/>
    <property type="match status" value="1"/>
</dbReference>
<feature type="domain" description="Transcriptional regulator SgrR N-terminal HTH" evidence="5">
    <location>
        <begin position="2"/>
        <end position="100"/>
    </location>
</feature>
<dbReference type="RefSeq" id="WP_307219541.1">
    <property type="nucleotide sequence ID" value="NZ_JAUSTI010000015.1"/>
</dbReference>
<comment type="subcellular location">
    <subcellularLocation>
        <location evidence="1">Cell membrane</location>
        <topology evidence="1">Lipid-anchor</topology>
    </subcellularLocation>
</comment>
<dbReference type="Proteomes" id="UP001233836">
    <property type="component" value="Unassembled WGS sequence"/>
</dbReference>
<accession>A0ABT9WIA2</accession>
<evidence type="ECO:0000259" key="4">
    <source>
        <dbReference type="Pfam" id="PF00496"/>
    </source>
</evidence>
<protein>
    <submittedName>
        <fullName evidence="6">MarR-like DNA-binding transcriptional regulator SgrR of sgrS sRNA</fullName>
    </submittedName>
</protein>
<evidence type="ECO:0000256" key="1">
    <source>
        <dbReference type="ARBA" id="ARBA00004193"/>
    </source>
</evidence>
<dbReference type="Pfam" id="PF12793">
    <property type="entry name" value="SgrR_N"/>
    <property type="match status" value="1"/>
</dbReference>
<name>A0ABT9WIA2_9BACL</name>
<dbReference type="SUPFAM" id="SSF53850">
    <property type="entry name" value="Periplasmic binding protein-like II"/>
    <property type="match status" value="1"/>
</dbReference>
<dbReference type="PANTHER" id="PTHR30290">
    <property type="entry name" value="PERIPLASMIC BINDING COMPONENT OF ABC TRANSPORTER"/>
    <property type="match status" value="1"/>
</dbReference>
<proteinExistence type="predicted"/>
<comment type="caution">
    <text evidence="6">The sequence shown here is derived from an EMBL/GenBank/DDBJ whole genome shotgun (WGS) entry which is preliminary data.</text>
</comment>
<dbReference type="Gene3D" id="3.40.190.10">
    <property type="entry name" value="Periplasmic binding protein-like II"/>
    <property type="match status" value="1"/>
</dbReference>
<evidence type="ECO:0000259" key="5">
    <source>
        <dbReference type="Pfam" id="PF12793"/>
    </source>
</evidence>
<dbReference type="PANTHER" id="PTHR30290:SF72">
    <property type="entry name" value="HTH-TYPE TRANSCRIPTIONAL REGULATOR SGRR"/>
    <property type="match status" value="1"/>
</dbReference>
<evidence type="ECO:0000313" key="7">
    <source>
        <dbReference type="Proteomes" id="UP001233836"/>
    </source>
</evidence>
<dbReference type="InterPro" id="IPR023765">
    <property type="entry name" value="SBP_5_CS"/>
</dbReference>
<keyword evidence="2" id="KW-0238">DNA-binding</keyword>
<dbReference type="InterPro" id="IPR000914">
    <property type="entry name" value="SBP_5_dom"/>
</dbReference>
<dbReference type="PROSITE" id="PS01040">
    <property type="entry name" value="SBP_BACTERIAL_5"/>
    <property type="match status" value="1"/>
</dbReference>